<organism evidence="2 3">
    <name type="scientific">Paramixta manurensis</name>
    <dbReference type="NCBI Taxonomy" id="2740817"/>
    <lineage>
        <taxon>Bacteria</taxon>
        <taxon>Pseudomonadati</taxon>
        <taxon>Pseudomonadota</taxon>
        <taxon>Gammaproteobacteria</taxon>
        <taxon>Enterobacterales</taxon>
        <taxon>Erwiniaceae</taxon>
        <taxon>Paramixta</taxon>
    </lineage>
</organism>
<protein>
    <submittedName>
        <fullName evidence="2">Uncharacterized protein</fullName>
    </submittedName>
</protein>
<evidence type="ECO:0000313" key="2">
    <source>
        <dbReference type="EMBL" id="QKJ87099.1"/>
    </source>
</evidence>
<evidence type="ECO:0000256" key="1">
    <source>
        <dbReference type="SAM" id="MobiDB-lite"/>
    </source>
</evidence>
<proteinExistence type="predicted"/>
<dbReference type="EMBL" id="CP054212">
    <property type="protein sequence ID" value="QKJ87099.1"/>
    <property type="molecule type" value="Genomic_DNA"/>
</dbReference>
<dbReference type="Proteomes" id="UP000505325">
    <property type="component" value="Chromosome"/>
</dbReference>
<accession>A0A6M8UBM7</accession>
<name>A0A6M8UBM7_9GAMM</name>
<dbReference type="KEGG" id="pmak:PMPD1_2153"/>
<dbReference type="RefSeq" id="WP_173634070.1">
    <property type="nucleotide sequence ID" value="NZ_CP054212.1"/>
</dbReference>
<evidence type="ECO:0000313" key="3">
    <source>
        <dbReference type="Proteomes" id="UP000505325"/>
    </source>
</evidence>
<sequence length="378" mass="41599">MKVNAPGANLPPVISGEQSDTKAHTSAFNRLPLTAKLSQIFQPHHPVNENMREVWQRLDELNARQSQFTGGGAALVSSMEAVATYLAENHCQVAKATQQLMVQLDLAIADVHHALPYGRGNVLVRAADGTIDTAATAKKVSLDELTKWLGDASPKWKKSQTVPEVTLAARRAACAMVTGSGTCANYVYLLSLMALDISEKNQHCFAQPPTLTLYSDPILEGRRVDHAWLTLSFQEPNGGKAIDLVLDPWAKNNRPMLAEHCAYQEGKAFFSLECGQQAAGYQQLLKENVKTLQPMLRQGLREESFQQRVQQRLDSLPQSNDTADTQYSMTDSYAGFVDHDAQQNAAANVITAPERRPTLLSGNHSVLANRIEEKLRAR</sequence>
<keyword evidence="3" id="KW-1185">Reference proteome</keyword>
<feature type="region of interest" description="Disordered" evidence="1">
    <location>
        <begin position="1"/>
        <end position="22"/>
    </location>
</feature>
<gene>
    <name evidence="2" type="ORF">PMPD1_2153</name>
</gene>
<dbReference type="AlphaFoldDB" id="A0A6M8UBM7"/>
<reference evidence="2 3" key="1">
    <citation type="submission" date="2020-06" db="EMBL/GenBank/DDBJ databases">
        <title>Genome sequence of Paramixta manurensis strain PD-1.</title>
        <authorList>
            <person name="Lee C.W."/>
            <person name="Kim J."/>
        </authorList>
    </citation>
    <scope>NUCLEOTIDE SEQUENCE [LARGE SCALE GENOMIC DNA]</scope>
    <source>
        <strain evidence="2 3">PD-1</strain>
    </source>
</reference>